<evidence type="ECO:0000256" key="18">
    <source>
        <dbReference type="ARBA" id="ARBA00034561"/>
    </source>
</evidence>
<comment type="function">
    <text evidence="19">Broad spectrum monooxygenase that catalyzes the oxygenation of a wide variety of nitrogen- and sulfur-containing compounds including xenobiotics. Catalyzes the S-oxygenation of hypotaurine to produce taurine, an organic osmolyte involved in cell volume regulation as well as a variety of cytoprotective and developmental processes. In vitro, catalyzes the N-oxygenation of trimethylamine (TMA) to produce trimethylamine N-oxide (TMAO) and could therefore participate to the detoxification of this compound that is generated by the action of gut microbiota from dietary precursors such as choline, choline containing compounds, betaine or L-carnitine.</text>
</comment>
<evidence type="ECO:0000256" key="1">
    <source>
        <dbReference type="ARBA" id="ARBA00001974"/>
    </source>
</evidence>
<dbReference type="GO" id="GO:0050660">
    <property type="term" value="F:flavin adenine dinucleotide binding"/>
    <property type="evidence" value="ECO:0007669"/>
    <property type="project" value="InterPro"/>
</dbReference>
<evidence type="ECO:0000256" key="11">
    <source>
        <dbReference type="ARBA" id="ARBA00023002"/>
    </source>
</evidence>
<dbReference type="EC" id="1.14.13.148" evidence="15"/>
<evidence type="ECO:0000313" key="26">
    <source>
        <dbReference type="Proteomes" id="UP000550309"/>
    </source>
</evidence>
<keyword evidence="13 24" id="KW-0472">Membrane</keyword>
<dbReference type="AlphaFoldDB" id="A0A7K6A930"/>
<dbReference type="InterPro" id="IPR036188">
    <property type="entry name" value="FAD/NAD-bd_sf"/>
</dbReference>
<evidence type="ECO:0000256" key="7">
    <source>
        <dbReference type="ARBA" id="ARBA00022824"/>
    </source>
</evidence>
<protein>
    <recommendedName>
        <fullName evidence="16">Flavin-containing monooxygenase 1</fullName>
        <ecNumber evidence="15">1.14.13.148</ecNumber>
        <ecNumber evidence="4">1.14.13.8</ecNumber>
    </recommendedName>
    <alternativeName>
        <fullName evidence="18">Dimethylaniline monooxygenase [N-oxide-forming] 1</fullName>
    </alternativeName>
    <alternativeName>
        <fullName evidence="14">Dimethylaniline oxidase 1</fullName>
    </alternativeName>
    <alternativeName>
        <fullName evidence="17">Trimethylamine monooxygenase</fullName>
    </alternativeName>
</protein>
<keyword evidence="6 24" id="KW-0812">Transmembrane</keyword>
<comment type="catalytic activity">
    <reaction evidence="20">
        <text>hypotaurine + NADH + O2 + H(+) = taurine + NAD(+) + H2O</text>
        <dbReference type="Rhea" id="RHEA:74111"/>
        <dbReference type="ChEBI" id="CHEBI:15377"/>
        <dbReference type="ChEBI" id="CHEBI:15378"/>
        <dbReference type="ChEBI" id="CHEBI:15379"/>
        <dbReference type="ChEBI" id="CHEBI:57540"/>
        <dbReference type="ChEBI" id="CHEBI:57853"/>
        <dbReference type="ChEBI" id="CHEBI:57945"/>
        <dbReference type="ChEBI" id="CHEBI:507393"/>
        <dbReference type="EC" id="1.14.13.8"/>
    </reaction>
    <physiologicalReaction direction="left-to-right" evidence="20">
        <dbReference type="Rhea" id="RHEA:74112"/>
    </physiologicalReaction>
</comment>
<evidence type="ECO:0000256" key="19">
    <source>
        <dbReference type="ARBA" id="ARBA00045957"/>
    </source>
</evidence>
<accession>A0A7K6A930</accession>
<keyword evidence="12 25" id="KW-0503">Monooxygenase</keyword>
<keyword evidence="7" id="KW-0256">Endoplasmic reticulum</keyword>
<dbReference type="PANTHER" id="PTHR23023">
    <property type="entry name" value="DIMETHYLANILINE MONOOXYGENASE"/>
    <property type="match status" value="1"/>
</dbReference>
<comment type="subcellular location">
    <subcellularLocation>
        <location evidence="2">Endoplasmic reticulum membrane</location>
        <topology evidence="2">Single-pass membrane protein</topology>
    </subcellularLocation>
</comment>
<evidence type="ECO:0000256" key="8">
    <source>
        <dbReference type="ARBA" id="ARBA00022827"/>
    </source>
</evidence>
<evidence type="ECO:0000256" key="17">
    <source>
        <dbReference type="ARBA" id="ARBA00034554"/>
    </source>
</evidence>
<comment type="catalytic activity">
    <reaction evidence="23">
        <text>N,N-dimethylaniline + NADPH + O2 + H(+) = N,N-dimethylaniline N-oxide + NADP(+) + H2O</text>
        <dbReference type="Rhea" id="RHEA:24468"/>
        <dbReference type="ChEBI" id="CHEBI:15377"/>
        <dbReference type="ChEBI" id="CHEBI:15378"/>
        <dbReference type="ChEBI" id="CHEBI:15379"/>
        <dbReference type="ChEBI" id="CHEBI:16269"/>
        <dbReference type="ChEBI" id="CHEBI:17735"/>
        <dbReference type="ChEBI" id="CHEBI:57783"/>
        <dbReference type="ChEBI" id="CHEBI:58349"/>
        <dbReference type="EC" id="1.14.13.8"/>
    </reaction>
    <physiologicalReaction direction="left-to-right" evidence="23">
        <dbReference type="Rhea" id="RHEA:24469"/>
    </physiologicalReaction>
</comment>
<dbReference type="EC" id="1.14.13.8" evidence="4"/>
<evidence type="ECO:0000256" key="13">
    <source>
        <dbReference type="ARBA" id="ARBA00023136"/>
    </source>
</evidence>
<evidence type="ECO:0000256" key="2">
    <source>
        <dbReference type="ARBA" id="ARBA00004389"/>
    </source>
</evidence>
<evidence type="ECO:0000256" key="24">
    <source>
        <dbReference type="SAM" id="Phobius"/>
    </source>
</evidence>
<evidence type="ECO:0000256" key="16">
    <source>
        <dbReference type="ARBA" id="ARBA00034536"/>
    </source>
</evidence>
<dbReference type="InterPro" id="IPR000960">
    <property type="entry name" value="Flavin_mOase"/>
</dbReference>
<keyword evidence="11" id="KW-0560">Oxidoreductase</keyword>
<evidence type="ECO:0000256" key="15">
    <source>
        <dbReference type="ARBA" id="ARBA00034528"/>
    </source>
</evidence>
<evidence type="ECO:0000256" key="20">
    <source>
        <dbReference type="ARBA" id="ARBA00047338"/>
    </source>
</evidence>
<gene>
    <name evidence="25" type="primary">Fmo1</name>
    <name evidence="25" type="ORF">ONYCOR_R02478</name>
</gene>
<feature type="non-terminal residue" evidence="25">
    <location>
        <position position="1"/>
    </location>
</feature>
<dbReference type="GO" id="GO:0004499">
    <property type="term" value="F:N,N-dimethylaniline monooxygenase activity"/>
    <property type="evidence" value="ECO:0007669"/>
    <property type="project" value="InterPro"/>
</dbReference>
<evidence type="ECO:0000256" key="10">
    <source>
        <dbReference type="ARBA" id="ARBA00022989"/>
    </source>
</evidence>
<evidence type="ECO:0000256" key="14">
    <source>
        <dbReference type="ARBA" id="ARBA00029725"/>
    </source>
</evidence>
<dbReference type="GO" id="GO:0050661">
    <property type="term" value="F:NADP binding"/>
    <property type="evidence" value="ECO:0007669"/>
    <property type="project" value="InterPro"/>
</dbReference>
<comment type="caution">
    <text evidence="25">The sequence shown here is derived from an EMBL/GenBank/DDBJ whole genome shotgun (WGS) entry which is preliminary data.</text>
</comment>
<dbReference type="GO" id="GO:0005789">
    <property type="term" value="C:endoplasmic reticulum membrane"/>
    <property type="evidence" value="ECO:0007669"/>
    <property type="project" value="UniProtKB-SubCell"/>
</dbReference>
<evidence type="ECO:0000256" key="4">
    <source>
        <dbReference type="ARBA" id="ARBA00012850"/>
    </source>
</evidence>
<reference evidence="25 26" key="1">
    <citation type="submission" date="2019-09" db="EMBL/GenBank/DDBJ databases">
        <title>Bird 10,000 Genomes (B10K) Project - Family phase.</title>
        <authorList>
            <person name="Zhang G."/>
        </authorList>
    </citation>
    <scope>NUCLEOTIDE SEQUENCE [LARGE SCALE GENOMIC DNA]</scope>
    <source>
        <strain evidence="25">B10K-DU-028-75</strain>
        <tissue evidence="25">Mixed tissue sample</tissue>
    </source>
</reference>
<evidence type="ECO:0000313" key="25">
    <source>
        <dbReference type="EMBL" id="NWU86057.1"/>
    </source>
</evidence>
<evidence type="ECO:0000256" key="12">
    <source>
        <dbReference type="ARBA" id="ARBA00023033"/>
    </source>
</evidence>
<feature type="transmembrane region" description="Helical" evidence="24">
    <location>
        <begin position="505"/>
        <end position="524"/>
    </location>
</feature>
<keyword evidence="5" id="KW-0285">Flavoprotein</keyword>
<dbReference type="PIRSF" id="PIRSF000332">
    <property type="entry name" value="FMO"/>
    <property type="match status" value="1"/>
</dbReference>
<keyword evidence="9" id="KW-0521">NADP</keyword>
<dbReference type="InterPro" id="IPR020946">
    <property type="entry name" value="Flavin_mOase-like"/>
</dbReference>
<dbReference type="Gene3D" id="3.50.50.60">
    <property type="entry name" value="FAD/NAD(P)-binding domain"/>
    <property type="match status" value="1"/>
</dbReference>
<dbReference type="OrthoDB" id="66881at2759"/>
<sequence length="525" mass="58751">AGMRVAVVGAGVSGLAATKCCLDEGLEPTCFEQSQDIGGLWRYTEHIEAARPSLYPSVISNTSKEMSAFSDFPYPEDFPVFLPNAQLLDYLRRYAERFSLWEHIKFRTTVVSIRKHPDFATTGQWNVVTEADGKQASHVFDAVMVCSGSFSEPSLPLHCFPGIEKFRGQYFHSRQYKHPDVFQGKRVLVVGMGNSGVDIAVEASRVASKVTICTRRGAWLLSRVFDQGYPWDMVFNTRLMSLIRNNLPGPLSWGLVNYKMNQRLNHENYGLQPERRYFLPVLNDDLPSYILTGRITIKPGVEEFKANSVVFHNCPEEEPIDIVVFCTGYNTSFPFLEESVVKVENKHASLYKYVFPTHLQKHTLAVIGLVKPLGAIMPVTEMQARWVTRVFKGRRANGSSPGYQSTVQIGHILFGLSFDEVMKTECLAYMDMLASFIGAKPSVLGLLCRDPWLALTIFFGPCSPYQYRLGGPGHWEGARQAILTQWDRTLKPTGTRVPAGSSSSFPSLLIVVGFLLLLAAMIFGL</sequence>
<evidence type="ECO:0000256" key="9">
    <source>
        <dbReference type="ARBA" id="ARBA00022857"/>
    </source>
</evidence>
<keyword evidence="8" id="KW-0274">FAD</keyword>
<feature type="non-terminal residue" evidence="25">
    <location>
        <position position="525"/>
    </location>
</feature>
<comment type="catalytic activity">
    <reaction evidence="22">
        <text>trimethylamine + NADPH + O2 = trimethylamine N-oxide + NADP(+) + H2O</text>
        <dbReference type="Rhea" id="RHEA:31979"/>
        <dbReference type="ChEBI" id="CHEBI:15377"/>
        <dbReference type="ChEBI" id="CHEBI:15379"/>
        <dbReference type="ChEBI" id="CHEBI:15724"/>
        <dbReference type="ChEBI" id="CHEBI:57783"/>
        <dbReference type="ChEBI" id="CHEBI:58349"/>
        <dbReference type="ChEBI" id="CHEBI:58389"/>
        <dbReference type="EC" id="1.14.13.148"/>
    </reaction>
    <physiologicalReaction direction="left-to-right" evidence="22">
        <dbReference type="Rhea" id="RHEA:31980"/>
    </physiologicalReaction>
</comment>
<comment type="cofactor">
    <cofactor evidence="1">
        <name>FAD</name>
        <dbReference type="ChEBI" id="CHEBI:57692"/>
    </cofactor>
</comment>
<keyword evidence="10 24" id="KW-1133">Transmembrane helix</keyword>
<proteinExistence type="inferred from homology"/>
<dbReference type="PRINTS" id="PR00370">
    <property type="entry name" value="FMOXYGENASE"/>
</dbReference>
<name>A0A7K6A930_ONYCO</name>
<evidence type="ECO:0000256" key="22">
    <source>
        <dbReference type="ARBA" id="ARBA00048088"/>
    </source>
</evidence>
<dbReference type="GO" id="GO:0034899">
    <property type="term" value="F:trimethylamine monooxygenase activity"/>
    <property type="evidence" value="ECO:0007669"/>
    <property type="project" value="UniProtKB-EC"/>
</dbReference>
<evidence type="ECO:0000256" key="21">
    <source>
        <dbReference type="ARBA" id="ARBA00048041"/>
    </source>
</evidence>
<dbReference type="Proteomes" id="UP000550309">
    <property type="component" value="Unassembled WGS sequence"/>
</dbReference>
<organism evidence="25 26">
    <name type="scientific">Onychorhynchus coronatus</name>
    <name type="common">Royal flycatcher</name>
    <dbReference type="NCBI Taxonomy" id="360224"/>
    <lineage>
        <taxon>Eukaryota</taxon>
        <taxon>Metazoa</taxon>
        <taxon>Chordata</taxon>
        <taxon>Craniata</taxon>
        <taxon>Vertebrata</taxon>
        <taxon>Euteleostomi</taxon>
        <taxon>Archelosauria</taxon>
        <taxon>Archosauria</taxon>
        <taxon>Dinosauria</taxon>
        <taxon>Saurischia</taxon>
        <taxon>Theropoda</taxon>
        <taxon>Coelurosauria</taxon>
        <taxon>Aves</taxon>
        <taxon>Neognathae</taxon>
        <taxon>Neoaves</taxon>
        <taxon>Telluraves</taxon>
        <taxon>Australaves</taxon>
        <taxon>Passeriformes</taxon>
        <taxon>Tyrannidae</taxon>
        <taxon>Onychorhynchus</taxon>
    </lineage>
</organism>
<keyword evidence="26" id="KW-1185">Reference proteome</keyword>
<dbReference type="SUPFAM" id="SSF51905">
    <property type="entry name" value="FAD/NAD(P)-binding domain"/>
    <property type="match status" value="2"/>
</dbReference>
<dbReference type="Pfam" id="PF00743">
    <property type="entry name" value="FMO-like"/>
    <property type="match status" value="1"/>
</dbReference>
<dbReference type="InterPro" id="IPR050346">
    <property type="entry name" value="FMO-like"/>
</dbReference>
<comment type="similarity">
    <text evidence="3">Belongs to the FMO family.</text>
</comment>
<dbReference type="EMBL" id="VZRK01000441">
    <property type="protein sequence ID" value="NWU86057.1"/>
    <property type="molecule type" value="Genomic_DNA"/>
</dbReference>
<evidence type="ECO:0000256" key="23">
    <source>
        <dbReference type="ARBA" id="ARBA00049443"/>
    </source>
</evidence>
<comment type="catalytic activity">
    <reaction evidence="21">
        <text>hypotaurine + NADPH + O2 + H(+) = taurine + NADP(+) + H2O</text>
        <dbReference type="Rhea" id="RHEA:69819"/>
        <dbReference type="ChEBI" id="CHEBI:15377"/>
        <dbReference type="ChEBI" id="CHEBI:15378"/>
        <dbReference type="ChEBI" id="CHEBI:15379"/>
        <dbReference type="ChEBI" id="CHEBI:57783"/>
        <dbReference type="ChEBI" id="CHEBI:57853"/>
        <dbReference type="ChEBI" id="CHEBI:58349"/>
        <dbReference type="ChEBI" id="CHEBI:507393"/>
        <dbReference type="EC" id="1.14.13.8"/>
    </reaction>
    <physiologicalReaction direction="left-to-right" evidence="21">
        <dbReference type="Rhea" id="RHEA:69820"/>
    </physiologicalReaction>
</comment>
<evidence type="ECO:0000256" key="6">
    <source>
        <dbReference type="ARBA" id="ARBA00022692"/>
    </source>
</evidence>
<dbReference type="PRINTS" id="PR01121">
    <property type="entry name" value="FMOXYGENASE1"/>
</dbReference>
<dbReference type="FunFam" id="3.50.50.60:FF:000159">
    <property type="entry name" value="Dimethylaniline monooxygenase [N-oxide-forming]"/>
    <property type="match status" value="1"/>
</dbReference>
<evidence type="ECO:0000256" key="3">
    <source>
        <dbReference type="ARBA" id="ARBA00009183"/>
    </source>
</evidence>
<evidence type="ECO:0000256" key="5">
    <source>
        <dbReference type="ARBA" id="ARBA00022630"/>
    </source>
</evidence>
<dbReference type="InterPro" id="IPR002253">
    <property type="entry name" value="Flavin_mOase_1"/>
</dbReference>